<evidence type="ECO:0000256" key="1">
    <source>
        <dbReference type="SAM" id="MobiDB-lite"/>
    </source>
</evidence>
<dbReference type="EMBL" id="AMCI01003267">
    <property type="protein sequence ID" value="EJX00692.1"/>
    <property type="molecule type" value="Genomic_DNA"/>
</dbReference>
<protein>
    <submittedName>
        <fullName evidence="2">Uncharacterized protein</fullName>
    </submittedName>
</protein>
<sequence>MRIDKISLYLLQYKEQNKKTYGLNRIGYQNQEGAQNTANKCTKNRDQRSKGNQHTYQQSIRQVENTHGKKEHGSKNNCFQALSCNKIREGTIT</sequence>
<accession>J9G0D6</accession>
<name>J9G0D6_9ZZZZ</name>
<feature type="region of interest" description="Disordered" evidence="1">
    <location>
        <begin position="32"/>
        <end position="57"/>
    </location>
</feature>
<proteinExistence type="predicted"/>
<comment type="caution">
    <text evidence="2">The sequence shown here is derived from an EMBL/GenBank/DDBJ whole genome shotgun (WGS) entry which is preliminary data.</text>
</comment>
<evidence type="ECO:0000313" key="2">
    <source>
        <dbReference type="EMBL" id="EJX00692.1"/>
    </source>
</evidence>
<feature type="compositionally biased region" description="Polar residues" evidence="1">
    <location>
        <begin position="32"/>
        <end position="41"/>
    </location>
</feature>
<organism evidence="2">
    <name type="scientific">gut metagenome</name>
    <dbReference type="NCBI Taxonomy" id="749906"/>
    <lineage>
        <taxon>unclassified sequences</taxon>
        <taxon>metagenomes</taxon>
        <taxon>organismal metagenomes</taxon>
    </lineage>
</organism>
<gene>
    <name evidence="2" type="ORF">EVA_11200</name>
</gene>
<dbReference type="AlphaFoldDB" id="J9G0D6"/>
<reference evidence="2" key="1">
    <citation type="journal article" date="2012" name="PLoS ONE">
        <title>Gene sets for utilization of primary and secondary nutrition supplies in the distal gut of endangered iberian lynx.</title>
        <authorList>
            <person name="Alcaide M."/>
            <person name="Messina E."/>
            <person name="Richter M."/>
            <person name="Bargiela R."/>
            <person name="Peplies J."/>
            <person name="Huws S.A."/>
            <person name="Newbold C.J."/>
            <person name="Golyshin P.N."/>
            <person name="Simon M.A."/>
            <person name="Lopez G."/>
            <person name="Yakimov M.M."/>
            <person name="Ferrer M."/>
        </authorList>
    </citation>
    <scope>NUCLEOTIDE SEQUENCE</scope>
</reference>